<evidence type="ECO:0000313" key="1">
    <source>
        <dbReference type="EMBL" id="VEL21825.1"/>
    </source>
</evidence>
<proteinExistence type="predicted"/>
<dbReference type="OrthoDB" id="6256369at2759"/>
<dbReference type="AlphaFoldDB" id="A0A3S5BEX9"/>
<gene>
    <name evidence="1" type="ORF">PXEA_LOCUS15265</name>
</gene>
<dbReference type="Proteomes" id="UP000784294">
    <property type="component" value="Unassembled WGS sequence"/>
</dbReference>
<accession>A0A3S5BEX9</accession>
<comment type="caution">
    <text evidence="1">The sequence shown here is derived from an EMBL/GenBank/DDBJ whole genome shotgun (WGS) entry which is preliminary data.</text>
</comment>
<sequence length="288" mass="30182">MRLHLAPRLPFSSRLTADSLSFLIGLPIIFLFVGADYDSGAQDLSSEPQNLHQLMQCAFPEVYSLVYPFPAVGLMRPPSSASFTTTAASMAIASASPVSPAPSVGQLPLSCSPSPGIPTSLQSGHVRPLNHLHLSSLLHPPPPSGQMQPQLQPPSAYSAVFGSSYSSSGHSSGSNIASATIAPVATCSPLASSTDAFYTSRLASGSLESSAMAWASGTCNTSTSGYGSAFIQVPSMPGTNLAGFNWPNLRLLLSQILDGANMLHVQSINRLRTELNDLTHQLQAMQVN</sequence>
<protein>
    <submittedName>
        <fullName evidence="1">Uncharacterized protein</fullName>
    </submittedName>
</protein>
<reference evidence="1" key="1">
    <citation type="submission" date="2018-11" db="EMBL/GenBank/DDBJ databases">
        <authorList>
            <consortium name="Pathogen Informatics"/>
        </authorList>
    </citation>
    <scope>NUCLEOTIDE SEQUENCE</scope>
</reference>
<keyword evidence="2" id="KW-1185">Reference proteome</keyword>
<name>A0A3S5BEX9_9PLAT</name>
<evidence type="ECO:0000313" key="2">
    <source>
        <dbReference type="Proteomes" id="UP000784294"/>
    </source>
</evidence>
<organism evidence="1 2">
    <name type="scientific">Protopolystoma xenopodis</name>
    <dbReference type="NCBI Taxonomy" id="117903"/>
    <lineage>
        <taxon>Eukaryota</taxon>
        <taxon>Metazoa</taxon>
        <taxon>Spiralia</taxon>
        <taxon>Lophotrochozoa</taxon>
        <taxon>Platyhelminthes</taxon>
        <taxon>Monogenea</taxon>
        <taxon>Polyopisthocotylea</taxon>
        <taxon>Polystomatidea</taxon>
        <taxon>Polystomatidae</taxon>
        <taxon>Protopolystoma</taxon>
    </lineage>
</organism>
<dbReference type="EMBL" id="CAAALY010053292">
    <property type="protein sequence ID" value="VEL21825.1"/>
    <property type="molecule type" value="Genomic_DNA"/>
</dbReference>